<keyword evidence="9" id="KW-1185">Reference proteome</keyword>
<name>A0A3R6YUF5_9STRA</name>
<dbReference type="PANTHER" id="PTHR13510:SF44">
    <property type="entry name" value="RABENOSYN-5"/>
    <property type="match status" value="1"/>
</dbReference>
<feature type="compositionally biased region" description="Basic and acidic residues" evidence="5">
    <location>
        <begin position="1116"/>
        <end position="1137"/>
    </location>
</feature>
<dbReference type="InterPro" id="IPR011011">
    <property type="entry name" value="Znf_FYVE_PHD"/>
</dbReference>
<dbReference type="VEuPathDB" id="FungiDB:H310_12556"/>
<feature type="domain" description="START" evidence="7">
    <location>
        <begin position="554"/>
        <end position="643"/>
    </location>
</feature>
<evidence type="ECO:0000313" key="8">
    <source>
        <dbReference type="EMBL" id="RHY25780.1"/>
    </source>
</evidence>
<keyword evidence="3" id="KW-0862">Zinc</keyword>
<dbReference type="SUPFAM" id="SSF55961">
    <property type="entry name" value="Bet v1-like"/>
    <property type="match status" value="2"/>
</dbReference>
<dbReference type="PANTHER" id="PTHR13510">
    <property type="entry name" value="FYVE-FINGER-CONTAINING RAB5 EFFECTOR PROTEIN RABENOSYN-5-RELATED"/>
    <property type="match status" value="1"/>
</dbReference>
<feature type="compositionally biased region" description="Pro residues" evidence="5">
    <location>
        <begin position="961"/>
        <end position="973"/>
    </location>
</feature>
<evidence type="ECO:0000256" key="3">
    <source>
        <dbReference type="ARBA" id="ARBA00022833"/>
    </source>
</evidence>
<dbReference type="Pfam" id="PF01363">
    <property type="entry name" value="FYVE"/>
    <property type="match status" value="1"/>
</dbReference>
<feature type="compositionally biased region" description="Basic and acidic residues" evidence="5">
    <location>
        <begin position="421"/>
        <end position="445"/>
    </location>
</feature>
<dbReference type="SMART" id="SM00064">
    <property type="entry name" value="FYVE"/>
    <property type="match status" value="1"/>
</dbReference>
<dbReference type="GO" id="GO:0008289">
    <property type="term" value="F:lipid binding"/>
    <property type="evidence" value="ECO:0007669"/>
    <property type="project" value="InterPro"/>
</dbReference>
<comment type="caution">
    <text evidence="8">The sequence shown here is derived from an EMBL/GenBank/DDBJ whole genome shotgun (WGS) entry which is preliminary data.</text>
</comment>
<feature type="compositionally biased region" description="Basic and acidic residues" evidence="5">
    <location>
        <begin position="1223"/>
        <end position="1249"/>
    </location>
</feature>
<dbReference type="GO" id="GO:0008270">
    <property type="term" value="F:zinc ion binding"/>
    <property type="evidence" value="ECO:0007669"/>
    <property type="project" value="UniProtKB-KW"/>
</dbReference>
<feature type="compositionally biased region" description="Basic and acidic residues" evidence="5">
    <location>
        <begin position="1181"/>
        <end position="1215"/>
    </location>
</feature>
<evidence type="ECO:0000313" key="9">
    <source>
        <dbReference type="Proteomes" id="UP000285060"/>
    </source>
</evidence>
<feature type="compositionally biased region" description="Basic and acidic residues" evidence="5">
    <location>
        <begin position="794"/>
        <end position="809"/>
    </location>
</feature>
<evidence type="ECO:0000256" key="4">
    <source>
        <dbReference type="PROSITE-ProRule" id="PRU00091"/>
    </source>
</evidence>
<proteinExistence type="predicted"/>
<feature type="non-terminal residue" evidence="8">
    <location>
        <position position="1"/>
    </location>
</feature>
<feature type="region of interest" description="Disordered" evidence="5">
    <location>
        <begin position="738"/>
        <end position="872"/>
    </location>
</feature>
<feature type="compositionally biased region" description="Basic and acidic residues" evidence="5">
    <location>
        <begin position="354"/>
        <end position="380"/>
    </location>
</feature>
<feature type="region of interest" description="Disordered" evidence="5">
    <location>
        <begin position="887"/>
        <end position="1289"/>
    </location>
</feature>
<evidence type="ECO:0000256" key="5">
    <source>
        <dbReference type="SAM" id="MobiDB-lite"/>
    </source>
</evidence>
<feature type="compositionally biased region" description="Polar residues" evidence="5">
    <location>
        <begin position="835"/>
        <end position="859"/>
    </location>
</feature>
<feature type="region of interest" description="Disordered" evidence="5">
    <location>
        <begin position="342"/>
        <end position="445"/>
    </location>
</feature>
<dbReference type="Gene3D" id="3.30.530.20">
    <property type="match status" value="2"/>
</dbReference>
<dbReference type="PROSITE" id="PS50848">
    <property type="entry name" value="START"/>
    <property type="match status" value="1"/>
</dbReference>
<dbReference type="Gene3D" id="3.30.40.10">
    <property type="entry name" value="Zinc/RING finger domain, C3HC4 (zinc finger)"/>
    <property type="match status" value="1"/>
</dbReference>
<dbReference type="VEuPathDB" id="FungiDB:H310_12555"/>
<gene>
    <name evidence="8" type="ORF">DYB32_009249</name>
</gene>
<dbReference type="SUPFAM" id="SSF57903">
    <property type="entry name" value="FYVE/PHD zinc finger"/>
    <property type="match status" value="1"/>
</dbReference>
<feature type="compositionally biased region" description="Pro residues" evidence="5">
    <location>
        <begin position="1002"/>
        <end position="1012"/>
    </location>
</feature>
<accession>A0A3R6YUF5</accession>
<keyword evidence="1" id="KW-0479">Metal-binding</keyword>
<keyword evidence="2 4" id="KW-0863">Zinc-finger</keyword>
<dbReference type="InterPro" id="IPR002913">
    <property type="entry name" value="START_lipid-bd_dom"/>
</dbReference>
<protein>
    <recommendedName>
        <fullName evidence="10">FYVE-type domain-containing protein</fullName>
    </recommendedName>
</protein>
<evidence type="ECO:0000259" key="7">
    <source>
        <dbReference type="PROSITE" id="PS50848"/>
    </source>
</evidence>
<dbReference type="PROSITE" id="PS50178">
    <property type="entry name" value="ZF_FYVE"/>
    <property type="match status" value="1"/>
</dbReference>
<feature type="compositionally biased region" description="Basic and acidic residues" evidence="5">
    <location>
        <begin position="924"/>
        <end position="939"/>
    </location>
</feature>
<reference evidence="8 9" key="1">
    <citation type="submission" date="2018-08" db="EMBL/GenBank/DDBJ databases">
        <title>Aphanomyces genome sequencing and annotation.</title>
        <authorList>
            <person name="Minardi D."/>
            <person name="Oidtmann B."/>
            <person name="Van Der Giezen M."/>
            <person name="Studholme D.J."/>
        </authorList>
    </citation>
    <scope>NUCLEOTIDE SEQUENCE [LARGE SCALE GENOMIC DNA]</scope>
    <source>
        <strain evidence="8 9">NJM0002</strain>
    </source>
</reference>
<dbReference type="InterPro" id="IPR013083">
    <property type="entry name" value="Znf_RING/FYVE/PHD"/>
</dbReference>
<feature type="compositionally biased region" description="Basic and acidic residues" evidence="5">
    <location>
        <begin position="905"/>
        <end position="917"/>
    </location>
</feature>
<dbReference type="InterPro" id="IPR000306">
    <property type="entry name" value="Znf_FYVE"/>
</dbReference>
<dbReference type="InterPro" id="IPR017455">
    <property type="entry name" value="Znf_FYVE-rel"/>
</dbReference>
<dbReference type="EMBL" id="QUSY01001189">
    <property type="protein sequence ID" value="RHY25780.1"/>
    <property type="molecule type" value="Genomic_DNA"/>
</dbReference>
<dbReference type="CDD" id="cd00065">
    <property type="entry name" value="FYVE_like_SF"/>
    <property type="match status" value="1"/>
</dbReference>
<evidence type="ECO:0000259" key="6">
    <source>
        <dbReference type="PROSITE" id="PS50178"/>
    </source>
</evidence>
<evidence type="ECO:0000256" key="2">
    <source>
        <dbReference type="ARBA" id="ARBA00022771"/>
    </source>
</evidence>
<dbReference type="InterPro" id="IPR052727">
    <property type="entry name" value="Rab4/Rab5_effector"/>
</dbReference>
<organism evidence="8 9">
    <name type="scientific">Aphanomyces invadans</name>
    <dbReference type="NCBI Taxonomy" id="157072"/>
    <lineage>
        <taxon>Eukaryota</taxon>
        <taxon>Sar</taxon>
        <taxon>Stramenopiles</taxon>
        <taxon>Oomycota</taxon>
        <taxon>Saprolegniomycetes</taxon>
        <taxon>Saprolegniales</taxon>
        <taxon>Verrucalvaceae</taxon>
        <taxon>Aphanomyces</taxon>
    </lineage>
</organism>
<evidence type="ECO:0008006" key="10">
    <source>
        <dbReference type="Google" id="ProtNLM"/>
    </source>
</evidence>
<evidence type="ECO:0000256" key="1">
    <source>
        <dbReference type="ARBA" id="ARBA00022723"/>
    </source>
</evidence>
<dbReference type="Proteomes" id="UP000285060">
    <property type="component" value="Unassembled WGS sequence"/>
</dbReference>
<dbReference type="InterPro" id="IPR023393">
    <property type="entry name" value="START-like_dom_sf"/>
</dbReference>
<sequence length="1335" mass="150102">TTVAMTGKFPLPPNFFRCPPLTADESNYMCGLARKSLLDLVRHSRIEGGPIKWTLDSDESGLQIYSGEDPTAPSEMRFLCSTTEVMATIEEAASLFRLETTELFREYLRMFAKDLLDAASLYTLAMPTEQHPRHYIGVKWTCLESPTSLIKNRDWCYLECQDDFEINGRRGWARSLNSIKLPCCPDLQNSLGIVRASFYRTGYVFLETDRPGYLQVLHAIQVDFKGNVPSWVVKIGMKKRARSIGEIDQYLREKRLSGEKFLVDHELVPKVARSKCFLCHKKYGAKFWNVEMNNHRVHVRVCSACSIGAFNKGLPSVQAFPDNVSMTSIDASTKAVPFDRKSALAPTTPRQGQAKREMLEKQRTKARDDIAVQAHSKDTSSTKPLQQPRPAAAAVQGSSTPPVAPVAYDAAQVQQHGRSYPRYDDDRRGQHYDTTDDPDKSESFHDYAPSKLQDGMIKWTMDSDENGIQIFFGEDPQGSSDITLLAGVTEVYANFDEIAALFRQETKEAYADYTKKFAKDLIDSSHLYTISTATPERPRHYIGIRWIVLGSPYPLVANRDWCYLECQDDFEMNGRRGWGRSMTSINLPCCPDFQGHLGTIRATFVRSGFIVFESQRPGYLQVIHMLQTDFKGNVPKWVVKIGMKKRARTIGDFDKYLREKRLSAQPFLREHELVPKAARSKCFLCQAKFGAFSTKVRCRKCGEVVCGKCNRYWEVKTTKGRKMIRVCSACSISGGNLHDRRDGTASAATSRQTASDGTGIGGYHGNNGHNQGRPMPSPWHVQRGNKYPSQRGSLQRDDLDGDYTCHEPRPSSPQPPFPSNIAPLRLPKDGDKSNGAGNQPLSNNNNEPSMQRVDSQASYGSVPPPPTTSNARDTYIMEASDDDAQFDSFVDARGPPPHVLQQRSHGTDARQHGERSAAHHPRNSRGDDDNDDHHYFTRESEDDNDAMSAYSEYSHAGPPHVVYPPRNPPPPLAPHRSLKPRDIQEIDPYAAKPLHGPMPQIRRPPPGRPSGPSPHAHMTNPPRYGQSGYPMHPHAAWPAPPLRRGGYDEPVGTPRDKGTTSQQREGFLDGVSAAADDLPPRRGRYPAHEPVPNEYGAPPPPRGADSRRNNFPYARDVYDPPRARGFRDYPVDPRDAVMADPRPYENVPMHHRRDFPLGRDGPVDDPADGEYPRAGPFDPRYAQRDPRQYPREYARDPREYPRDLREYGRVFREYPTDPSGYSRDPRDYAPSRDVYPDHDPRYNPRRYQDSPRQVEQVVPPTVHDPPPSVHNSTDSAKDDSSSLKSESIQDEVLRAMKALNGDETPDPQQLLALYKQLQQLNLDGSAAATAPSSAS</sequence>
<feature type="domain" description="FYVE-type" evidence="6">
    <location>
        <begin position="676"/>
        <end position="730"/>
    </location>
</feature>
<feature type="compositionally biased region" description="Low complexity" evidence="5">
    <location>
        <begin position="744"/>
        <end position="757"/>
    </location>
</feature>